<evidence type="ECO:0000313" key="2">
    <source>
        <dbReference type="Proteomes" id="UP001176961"/>
    </source>
</evidence>
<sequence>MISMKLKNVSLLSVMYSLCKFRLRLELFVLPFQRCSSEVLRPCSRSIRCAFPGGIQHGLGSRCGTSLKRRWLRCQHAHSERNLSEKSIFESFLGSKCIPVFLS</sequence>
<gene>
    <name evidence="1" type="ORF">CYNAS_LOCUS11783</name>
</gene>
<comment type="caution">
    <text evidence="1">The sequence shown here is derived from an EMBL/GenBank/DDBJ whole genome shotgun (WGS) entry which is preliminary data.</text>
</comment>
<reference evidence="1" key="1">
    <citation type="submission" date="2023-07" db="EMBL/GenBank/DDBJ databases">
        <authorList>
            <consortium name="CYATHOMIX"/>
        </authorList>
    </citation>
    <scope>NUCLEOTIDE SEQUENCE</scope>
    <source>
        <strain evidence="1">N/A</strain>
    </source>
</reference>
<evidence type="ECO:0000313" key="1">
    <source>
        <dbReference type="EMBL" id="CAJ0599800.1"/>
    </source>
</evidence>
<proteinExistence type="predicted"/>
<accession>A0AA36GWS5</accession>
<protein>
    <submittedName>
        <fullName evidence="1">Uncharacterized protein</fullName>
    </submittedName>
</protein>
<dbReference type="AlphaFoldDB" id="A0AA36GWS5"/>
<dbReference type="Proteomes" id="UP001176961">
    <property type="component" value="Unassembled WGS sequence"/>
</dbReference>
<keyword evidence="2" id="KW-1185">Reference proteome</keyword>
<organism evidence="1 2">
    <name type="scientific">Cylicocyclus nassatus</name>
    <name type="common">Nematode worm</name>
    <dbReference type="NCBI Taxonomy" id="53992"/>
    <lineage>
        <taxon>Eukaryota</taxon>
        <taxon>Metazoa</taxon>
        <taxon>Ecdysozoa</taxon>
        <taxon>Nematoda</taxon>
        <taxon>Chromadorea</taxon>
        <taxon>Rhabditida</taxon>
        <taxon>Rhabditina</taxon>
        <taxon>Rhabditomorpha</taxon>
        <taxon>Strongyloidea</taxon>
        <taxon>Strongylidae</taxon>
        <taxon>Cylicocyclus</taxon>
    </lineage>
</organism>
<dbReference type="EMBL" id="CATQJL010000223">
    <property type="protein sequence ID" value="CAJ0599800.1"/>
    <property type="molecule type" value="Genomic_DNA"/>
</dbReference>
<name>A0AA36GWS5_CYLNA</name>